<accession>A0ABQ0LEA9</accession>
<evidence type="ECO:0000256" key="1">
    <source>
        <dbReference type="ARBA" id="ARBA00022723"/>
    </source>
</evidence>
<evidence type="ECO:0000256" key="4">
    <source>
        <dbReference type="PROSITE-ProRule" id="PRU00134"/>
    </source>
</evidence>
<dbReference type="Gene3D" id="6.10.140.2220">
    <property type="match status" value="1"/>
</dbReference>
<evidence type="ECO:0000313" key="6">
    <source>
        <dbReference type="EMBL" id="GAT49457.1"/>
    </source>
</evidence>
<evidence type="ECO:0000313" key="7">
    <source>
        <dbReference type="Proteomes" id="UP000815677"/>
    </source>
</evidence>
<dbReference type="Proteomes" id="UP000815677">
    <property type="component" value="Unassembled WGS sequence"/>
</dbReference>
<evidence type="ECO:0000256" key="3">
    <source>
        <dbReference type="ARBA" id="ARBA00022833"/>
    </source>
</evidence>
<evidence type="ECO:0000256" key="2">
    <source>
        <dbReference type="ARBA" id="ARBA00022771"/>
    </source>
</evidence>
<dbReference type="SUPFAM" id="SSF144232">
    <property type="entry name" value="HIT/MYND zinc finger-like"/>
    <property type="match status" value="1"/>
</dbReference>
<keyword evidence="2 4" id="KW-0863">Zinc-finger</keyword>
<dbReference type="PROSITE" id="PS50865">
    <property type="entry name" value="ZF_MYND_2"/>
    <property type="match status" value="1"/>
</dbReference>
<protein>
    <recommendedName>
        <fullName evidence="5">MYND-type domain-containing protein</fullName>
    </recommendedName>
</protein>
<keyword evidence="1" id="KW-0479">Metal-binding</keyword>
<organism evidence="6 7">
    <name type="scientific">Mycena chlorophos</name>
    <name type="common">Agaric fungus</name>
    <name type="synonym">Agaricus chlorophos</name>
    <dbReference type="NCBI Taxonomy" id="658473"/>
    <lineage>
        <taxon>Eukaryota</taxon>
        <taxon>Fungi</taxon>
        <taxon>Dikarya</taxon>
        <taxon>Basidiomycota</taxon>
        <taxon>Agaricomycotina</taxon>
        <taxon>Agaricomycetes</taxon>
        <taxon>Agaricomycetidae</taxon>
        <taxon>Agaricales</taxon>
        <taxon>Marasmiineae</taxon>
        <taxon>Mycenaceae</taxon>
        <taxon>Mycena</taxon>
    </lineage>
</organism>
<name>A0ABQ0LEA9_MYCCL</name>
<keyword evidence="7" id="KW-1185">Reference proteome</keyword>
<sequence>MPRALDPDRCLHILSCLVNGFRGVGMAIRANKNFERTLEEELWARIWEWLCWLDTNKDQLPFLRTDREAYHRVVGSIFHNGTPGLFTVIGRTWSYFVEHDVYLGYYSTWVDVSDAETALTDLSALYRLAPGRQGGFEEVLDGVGGTYADLAELITKNLQRTIHRASLNDYTISLPEHILVQIQGLATFTLQAMQRDNALVPDLAHAKTPRNLTAVARALAGMRLDGPGPRAVNVANSARTTATMALVLRTLAHLCREDPKNGLAVSLNSQLLHGLLMAGSNPVLTDRIHLLQPFLRELIPQSLVFHSVIAALENYFKRDPNLTAQSGNQMLDQTLRDDWRSMLRLAHERIGVLRKYVQDGTLTKWRACDNPKCWKICGKTEIKRCGGCFSRYYCSRACQKADYRPWHRTACPRFRKEHLFVSKAFTDVDRRFFRALLTHDFEAHQLDISVAIVSFLRVQVGQNTLEVVPHLVFDYAAPGYSVSIRVGTRAEIEHGPNDVLSRSTDFEEDLPTGRSAGKMLFVAMRIAHPLISQSMRWYRRRFASGEYLCSLGDIAHEIQVEDSDPTRERVQGVIDKQIGYAF</sequence>
<gene>
    <name evidence="6" type="ORF">MCHLO_06768</name>
</gene>
<feature type="domain" description="MYND-type" evidence="5">
    <location>
        <begin position="377"/>
        <end position="411"/>
    </location>
</feature>
<evidence type="ECO:0000259" key="5">
    <source>
        <dbReference type="PROSITE" id="PS50865"/>
    </source>
</evidence>
<keyword evidence="3" id="KW-0862">Zinc</keyword>
<reference evidence="6" key="1">
    <citation type="submission" date="2014-09" db="EMBL/GenBank/DDBJ databases">
        <title>Genome sequence of the luminous mushroom Mycena chlorophos for searching fungal bioluminescence genes.</title>
        <authorList>
            <person name="Tanaka Y."/>
            <person name="Kasuga D."/>
            <person name="Oba Y."/>
            <person name="Hase S."/>
            <person name="Sato K."/>
            <person name="Oba Y."/>
            <person name="Sakakibara Y."/>
        </authorList>
    </citation>
    <scope>NUCLEOTIDE SEQUENCE</scope>
</reference>
<proteinExistence type="predicted"/>
<dbReference type="Pfam" id="PF01753">
    <property type="entry name" value="zf-MYND"/>
    <property type="match status" value="1"/>
</dbReference>
<dbReference type="EMBL" id="DF845516">
    <property type="protein sequence ID" value="GAT49457.1"/>
    <property type="molecule type" value="Genomic_DNA"/>
</dbReference>
<dbReference type="InterPro" id="IPR002893">
    <property type="entry name" value="Znf_MYND"/>
</dbReference>